<sequence length="525" mass="58501">MTPVGKWLSGLALVTSMLGAASGALAADKPNILVIFGDDVGYFNLSAYNQGMMGYETPNIDRIAREGALFTHAYGEQSCTAGRAAFALGEHPFRTGLLTVGLPGSEHGIPDWAPTIGDVMKQQGYTTGQFGKNHLGDRDKHLPTKHGFDEFFGNLYHMNAEEEPETYYYPKDPEFRKKYGPRGVIHSYADGRIEDTGPLTRKRMETIDDELVQATENFIDKAHKADKPFFVWFNSTRMHVWTHLKKESEGRTGIGLYPDGMVEHDDHVGKLLKKLDDLKIADNTIVIYTTDNGAEKFTWPDGGTAPFAGEKGTSNEGGHRIPLLVKWPGVLKPGSHYNNMIAHNDWMPTLAAAAGDNTLVADMAKGAKLNGKQYKVHLDGYNFLPFFKGEVKDSPREEYYYFSMGGDLDAIRWKEWKVSFAQMDGDFSTSARKVTNVPELTNLLADPFQTARKESPMARRWAADQVWLFVPIQAKVKQFLSTIPQYPFQEGVSFGVGNINYQSLAVRKAMMQVQQMSAKQAGRAD</sequence>
<evidence type="ECO:0000259" key="2">
    <source>
        <dbReference type="Pfam" id="PF00884"/>
    </source>
</evidence>
<dbReference type="Pfam" id="PF00884">
    <property type="entry name" value="Sulfatase"/>
    <property type="match status" value="1"/>
</dbReference>
<dbReference type="OrthoDB" id="9803751at2"/>
<dbReference type="STRING" id="198616.SAMN05216193_104303"/>
<reference evidence="4" key="1">
    <citation type="submission" date="2016-10" db="EMBL/GenBank/DDBJ databases">
        <authorList>
            <person name="Varghese N."/>
            <person name="Submissions S."/>
        </authorList>
    </citation>
    <scope>NUCLEOTIDE SEQUENCE [LARGE SCALE GENOMIC DNA]</scope>
    <source>
        <strain evidence="4">JCM 21621</strain>
    </source>
</reference>
<keyword evidence="1" id="KW-0732">Signal</keyword>
<gene>
    <name evidence="3" type="ORF">SAMN05216193_104303</name>
</gene>
<dbReference type="Proteomes" id="UP000242957">
    <property type="component" value="Unassembled WGS sequence"/>
</dbReference>
<name>A0A1H0DIC9_9PSED</name>
<feature type="signal peptide" evidence="1">
    <location>
        <begin position="1"/>
        <end position="26"/>
    </location>
</feature>
<dbReference type="RefSeq" id="WP_090416029.1">
    <property type="nucleotide sequence ID" value="NZ_FNIJ01000004.1"/>
</dbReference>
<evidence type="ECO:0000256" key="1">
    <source>
        <dbReference type="SAM" id="SignalP"/>
    </source>
</evidence>
<dbReference type="CDD" id="cd16142">
    <property type="entry name" value="ARS_like"/>
    <property type="match status" value="1"/>
</dbReference>
<dbReference type="PANTHER" id="PTHR43751:SF2">
    <property type="entry name" value="SULFATASE N-TERMINAL DOMAIN-CONTAINING PROTEIN"/>
    <property type="match status" value="1"/>
</dbReference>
<dbReference type="InterPro" id="IPR052701">
    <property type="entry name" value="GAG_Ulvan_Degrading_Sulfatases"/>
</dbReference>
<accession>A0A1H0DIC9</accession>
<dbReference type="Gene3D" id="3.30.1120.10">
    <property type="match status" value="1"/>
</dbReference>
<dbReference type="InterPro" id="IPR017850">
    <property type="entry name" value="Alkaline_phosphatase_core_sf"/>
</dbReference>
<proteinExistence type="predicted"/>
<evidence type="ECO:0000313" key="3">
    <source>
        <dbReference type="EMBL" id="SDN69761.1"/>
    </source>
</evidence>
<feature type="chain" id="PRO_5017422179" evidence="1">
    <location>
        <begin position="27"/>
        <end position="525"/>
    </location>
</feature>
<organism evidence="3 4">
    <name type="scientific">Pseudomonas jinjuensis</name>
    <dbReference type="NCBI Taxonomy" id="198616"/>
    <lineage>
        <taxon>Bacteria</taxon>
        <taxon>Pseudomonadati</taxon>
        <taxon>Pseudomonadota</taxon>
        <taxon>Gammaproteobacteria</taxon>
        <taxon>Pseudomonadales</taxon>
        <taxon>Pseudomonadaceae</taxon>
        <taxon>Pseudomonas</taxon>
    </lineage>
</organism>
<feature type="domain" description="Sulfatase N-terminal" evidence="2">
    <location>
        <begin position="30"/>
        <end position="355"/>
    </location>
</feature>
<dbReference type="PANTHER" id="PTHR43751">
    <property type="entry name" value="SULFATASE"/>
    <property type="match status" value="1"/>
</dbReference>
<dbReference type="InterPro" id="IPR000917">
    <property type="entry name" value="Sulfatase_N"/>
</dbReference>
<evidence type="ECO:0000313" key="4">
    <source>
        <dbReference type="Proteomes" id="UP000242957"/>
    </source>
</evidence>
<dbReference type="EMBL" id="FNIJ01000004">
    <property type="protein sequence ID" value="SDN69761.1"/>
    <property type="molecule type" value="Genomic_DNA"/>
</dbReference>
<keyword evidence="4" id="KW-1185">Reference proteome</keyword>
<dbReference type="Gene3D" id="3.40.720.10">
    <property type="entry name" value="Alkaline Phosphatase, subunit A"/>
    <property type="match status" value="1"/>
</dbReference>
<dbReference type="AlphaFoldDB" id="A0A1H0DIC9"/>
<protein>
    <submittedName>
        <fullName evidence="3">Arylsulfatase</fullName>
    </submittedName>
</protein>
<dbReference type="SUPFAM" id="SSF53649">
    <property type="entry name" value="Alkaline phosphatase-like"/>
    <property type="match status" value="1"/>
</dbReference>